<dbReference type="EMBL" id="CP015839">
    <property type="protein sequence ID" value="ANG63042.1"/>
    <property type="molecule type" value="Genomic_DNA"/>
</dbReference>
<evidence type="ECO:0000313" key="4">
    <source>
        <dbReference type="EMBL" id="ANG63042.1"/>
    </source>
</evidence>
<gene>
    <name evidence="4" type="ORF">A8C75_11535</name>
</gene>
<dbReference type="Pfam" id="PF13458">
    <property type="entry name" value="Peripla_BP_6"/>
    <property type="match status" value="1"/>
</dbReference>
<evidence type="ECO:0000313" key="5">
    <source>
        <dbReference type="Proteomes" id="UP000078070"/>
    </source>
</evidence>
<dbReference type="AlphaFoldDB" id="A0A1A9EYY1"/>
<dbReference type="KEGG" id="mars:A8C75_11535"/>
<dbReference type="PANTHER" id="PTHR30483">
    <property type="entry name" value="LEUCINE-SPECIFIC-BINDING PROTEIN"/>
    <property type="match status" value="1"/>
</dbReference>
<keyword evidence="2" id="KW-0732">Signal</keyword>
<dbReference type="InterPro" id="IPR028081">
    <property type="entry name" value="Leu-bd"/>
</dbReference>
<reference evidence="4 5" key="2">
    <citation type="journal article" date="2018" name="Int. J. Syst. Evol. Microbiol.">
        <title>Marinobacterium aestuarii sp. nov., a benzene-degrading marine bacterium isolated from estuary sediment.</title>
        <authorList>
            <person name="Bae S.S."/>
            <person name="Jung J."/>
            <person name="Chung D."/>
            <person name="Baek K."/>
        </authorList>
    </citation>
    <scope>NUCLEOTIDE SEQUENCE [LARGE SCALE GENOMIC DNA]</scope>
    <source>
        <strain evidence="4 5">ST58-10</strain>
    </source>
</reference>
<dbReference type="PROSITE" id="PS51318">
    <property type="entry name" value="TAT"/>
    <property type="match status" value="1"/>
</dbReference>
<dbReference type="Proteomes" id="UP000078070">
    <property type="component" value="Chromosome"/>
</dbReference>
<dbReference type="SUPFAM" id="SSF53822">
    <property type="entry name" value="Periplasmic binding protein-like I"/>
    <property type="match status" value="1"/>
</dbReference>
<protein>
    <submittedName>
        <fullName evidence="4">Branched-chain amino acid ABC transporter</fullName>
    </submittedName>
</protein>
<name>A0A1A9EYY1_9GAMM</name>
<dbReference type="Gene3D" id="3.40.50.2300">
    <property type="match status" value="2"/>
</dbReference>
<dbReference type="InterPro" id="IPR051010">
    <property type="entry name" value="BCAA_transport"/>
</dbReference>
<sequence length="438" mass="48751">MPQPGHNYRRIGGVTRRRLLQGSVLGVGALLGWQAQAQDMAGIDTLSIGFCGPFNGPAQDTGLEISRGVLMALMDARADGEIPLQLAGQRYDIHPVWVDTASDPATAVQALKRALDEDQLSLLVGGWHSDVALALMEAEAPLGILHLGHLGEAQAISDRLNQGYAKYRGWFKGWPAPGLLAARYGEPLQYLRDQGLWRPANNRAAIMAENSAYGRGWADALRTSLQSVGFSVGAPDLSALDQDDFAPLLARYREEDISLVAMTTTGIQAGARFVRQFREQQLNALLLGHGLRWTRDWYAYTGSSSDYVVSMDSAMPIALWQQWWVRRYHSLFGDMPSIAAAGLHYDYTRMAIRMLNATSSLALDDLTRTLYRNPYRGVWNRYQFSNRPHPRALSPNEVITGSFMEGFFFPLAQLHNGEAHIVWPPRYADQRFMMPARS</sequence>
<evidence type="ECO:0000259" key="3">
    <source>
        <dbReference type="Pfam" id="PF13458"/>
    </source>
</evidence>
<feature type="domain" description="Leucine-binding protein" evidence="3">
    <location>
        <begin position="46"/>
        <end position="387"/>
    </location>
</feature>
<dbReference type="RefSeq" id="WP_067382264.1">
    <property type="nucleotide sequence ID" value="NZ_CP015839.1"/>
</dbReference>
<proteinExistence type="inferred from homology"/>
<evidence type="ECO:0000256" key="2">
    <source>
        <dbReference type="ARBA" id="ARBA00022729"/>
    </source>
</evidence>
<comment type="similarity">
    <text evidence="1">Belongs to the leucine-binding protein family.</text>
</comment>
<organism evidence="4 5">
    <name type="scientific">Marinobacterium aestuarii</name>
    <dbReference type="NCBI Taxonomy" id="1821621"/>
    <lineage>
        <taxon>Bacteria</taxon>
        <taxon>Pseudomonadati</taxon>
        <taxon>Pseudomonadota</taxon>
        <taxon>Gammaproteobacteria</taxon>
        <taxon>Oceanospirillales</taxon>
        <taxon>Oceanospirillaceae</taxon>
        <taxon>Marinobacterium</taxon>
    </lineage>
</organism>
<dbReference type="OrthoDB" id="6083760at2"/>
<evidence type="ECO:0000256" key="1">
    <source>
        <dbReference type="ARBA" id="ARBA00010062"/>
    </source>
</evidence>
<dbReference type="InterPro" id="IPR028082">
    <property type="entry name" value="Peripla_BP_I"/>
</dbReference>
<accession>A0A1A9EYY1</accession>
<dbReference type="InterPro" id="IPR006311">
    <property type="entry name" value="TAT_signal"/>
</dbReference>
<dbReference type="PANTHER" id="PTHR30483:SF6">
    <property type="entry name" value="PERIPLASMIC BINDING PROTEIN OF ABC TRANSPORTER FOR NATURAL AMINO ACIDS"/>
    <property type="match status" value="1"/>
</dbReference>
<reference evidence="5" key="1">
    <citation type="submission" date="2016-05" db="EMBL/GenBank/DDBJ databases">
        <authorList>
            <person name="Baek K."/>
            <person name="Yang S.-J."/>
        </authorList>
    </citation>
    <scope>NUCLEOTIDE SEQUENCE [LARGE SCALE GENOMIC DNA]</scope>
    <source>
        <strain evidence="5">ST58-10</strain>
    </source>
</reference>
<dbReference type="STRING" id="1821621.A8C75_11535"/>
<keyword evidence="5" id="KW-1185">Reference proteome</keyword>